<dbReference type="GO" id="GO:0033178">
    <property type="term" value="C:proton-transporting two-sector ATPase complex, catalytic domain"/>
    <property type="evidence" value="ECO:0007669"/>
    <property type="project" value="InterPro"/>
</dbReference>
<dbReference type="PATRIC" id="fig|1229909.8.peg.1971"/>
<dbReference type="OrthoDB" id="4691at2157"/>
<gene>
    <name evidence="4" type="primary">atpE</name>
    <name evidence="5" type="ORF">NSED_09010</name>
</gene>
<accession>K0BEU5</accession>
<dbReference type="HOGENOM" id="CLU_1335010_0_0_2"/>
<evidence type="ECO:0000313" key="5">
    <source>
        <dbReference type="EMBL" id="AFS83592.1"/>
    </source>
</evidence>
<dbReference type="Pfam" id="PF01991">
    <property type="entry name" value="vATP-synt_E"/>
    <property type="match status" value="1"/>
</dbReference>
<dbReference type="HAMAP" id="MF_00311">
    <property type="entry name" value="ATP_synth_E_arch"/>
    <property type="match status" value="1"/>
</dbReference>
<dbReference type="SUPFAM" id="SSF160527">
    <property type="entry name" value="V-type ATPase subunit E-like"/>
    <property type="match status" value="1"/>
</dbReference>
<dbReference type="Gene3D" id="3.30.2320.30">
    <property type="entry name" value="ATP synthase, E subunit, C-terminal"/>
    <property type="match status" value="1"/>
</dbReference>
<dbReference type="AlphaFoldDB" id="K0BEU5"/>
<comment type="similarity">
    <text evidence="1 4">Belongs to the V-ATPase E subunit family.</text>
</comment>
<organism evidence="5 6">
    <name type="scientific">Candidatus Nitrosopumilus sediminis</name>
    <dbReference type="NCBI Taxonomy" id="1229909"/>
    <lineage>
        <taxon>Archaea</taxon>
        <taxon>Nitrososphaerota</taxon>
        <taxon>Nitrososphaeria</taxon>
        <taxon>Nitrosopumilales</taxon>
        <taxon>Nitrosopumilaceae</taxon>
        <taxon>Nitrosopumilus</taxon>
    </lineage>
</organism>
<reference evidence="5 6" key="1">
    <citation type="journal article" date="2012" name="J. Bacteriol.">
        <title>Draft Genome Sequence of an Ammonia-Oxidizing Archaeon, "Candidatus Nitrosopumilus sediminis" AR2, from Svalbard in the Arctic Circle.</title>
        <authorList>
            <person name="Park S.J."/>
            <person name="Kim J.G."/>
            <person name="Jung M.Y."/>
            <person name="Kim S.J."/>
            <person name="Cha I.T."/>
            <person name="Ghai R."/>
            <person name="Martin-Cuadrado A.B."/>
            <person name="Rodriguez-Valera F."/>
            <person name="Rhee S.K."/>
        </authorList>
    </citation>
    <scope>NUCLEOTIDE SEQUENCE [LARGE SCALE GENOMIC DNA]</scope>
    <source>
        <strain evidence="5 6">AR2</strain>
    </source>
</reference>
<name>K0BEU5_9ARCH</name>
<sequence>MGQLHPLVSNSALESTIDKILKNTEQDILSNIKSGLEESQQNLDDAIPKLESEYDKIISDGKKEADKIEKQITGSSDIEARNKQLMALEEAVDRVFSTALDQIANADRSGDYSNLIKTLIEESIQTLGTSEISISTNAKDRDIVQSALSQFSGAELSSETIDCLGGIKVKSKDGTMTFDNTIDARIERMKPLIRKDIAAKFGVGN</sequence>
<proteinExistence type="inferred from homology"/>
<dbReference type="EMBL" id="CP003843">
    <property type="protein sequence ID" value="AFS83592.1"/>
    <property type="molecule type" value="Genomic_DNA"/>
</dbReference>
<dbReference type="InterPro" id="IPR002842">
    <property type="entry name" value="ATPase_V1_Esu"/>
</dbReference>
<evidence type="ECO:0000256" key="3">
    <source>
        <dbReference type="ARBA" id="ARBA00023065"/>
    </source>
</evidence>
<dbReference type="GO" id="GO:0005886">
    <property type="term" value="C:plasma membrane"/>
    <property type="evidence" value="ECO:0007669"/>
    <property type="project" value="UniProtKB-SubCell"/>
</dbReference>
<keyword evidence="4" id="KW-0066">ATP synthesis</keyword>
<dbReference type="GO" id="GO:0046933">
    <property type="term" value="F:proton-transporting ATP synthase activity, rotational mechanism"/>
    <property type="evidence" value="ECO:0007669"/>
    <property type="project" value="UniProtKB-UniRule"/>
</dbReference>
<dbReference type="GeneID" id="13698564"/>
<dbReference type="RefSeq" id="WP_014965958.1">
    <property type="nucleotide sequence ID" value="NC_018656.1"/>
</dbReference>
<keyword evidence="3 4" id="KW-0406">Ion transport</keyword>
<keyword evidence="4" id="KW-1003">Cell membrane</keyword>
<dbReference type="KEGG" id="nir:NSED_09010"/>
<dbReference type="GO" id="GO:0046961">
    <property type="term" value="F:proton-transporting ATPase activity, rotational mechanism"/>
    <property type="evidence" value="ECO:0007669"/>
    <property type="project" value="InterPro"/>
</dbReference>
<keyword evidence="4" id="KW-0375">Hydrogen ion transport</keyword>
<dbReference type="InterPro" id="IPR038495">
    <property type="entry name" value="ATPase_E_C"/>
</dbReference>
<protein>
    <recommendedName>
        <fullName evidence="4">A-type ATP synthase subunit E</fullName>
    </recommendedName>
</protein>
<keyword evidence="2 4" id="KW-0813">Transport</keyword>
<dbReference type="GO" id="GO:0042777">
    <property type="term" value="P:proton motive force-driven plasma membrane ATP synthesis"/>
    <property type="evidence" value="ECO:0007669"/>
    <property type="project" value="UniProtKB-UniRule"/>
</dbReference>
<keyword evidence="4" id="KW-0472">Membrane</keyword>
<dbReference type="Gene3D" id="1.20.5.620">
    <property type="entry name" value="F1F0 ATP synthase subunit B, membrane domain"/>
    <property type="match status" value="1"/>
</dbReference>
<dbReference type="STRING" id="1229909.NSED_09010"/>
<dbReference type="eggNOG" id="arCOG00869">
    <property type="taxonomic scope" value="Archaea"/>
</dbReference>
<comment type="function">
    <text evidence="4">Component of the A-type ATP synthase that produces ATP from ADP in the presence of a proton gradient across the membrane.</text>
</comment>
<comment type="subcellular location">
    <subcellularLocation>
        <location evidence="4">Cell membrane</location>
        <topology evidence="4">Peripheral membrane protein</topology>
    </subcellularLocation>
</comment>
<dbReference type="PANTHER" id="PTHR45715">
    <property type="entry name" value="ATPASE H+-TRANSPORTING V1 SUBUNIT E1A-RELATED"/>
    <property type="match status" value="1"/>
</dbReference>
<evidence type="ECO:0000313" key="6">
    <source>
        <dbReference type="Proteomes" id="UP000006100"/>
    </source>
</evidence>
<evidence type="ECO:0000256" key="2">
    <source>
        <dbReference type="ARBA" id="ARBA00022448"/>
    </source>
</evidence>
<keyword evidence="6" id="KW-1185">Reference proteome</keyword>
<evidence type="ECO:0000256" key="4">
    <source>
        <dbReference type="HAMAP-Rule" id="MF_00311"/>
    </source>
</evidence>
<evidence type="ECO:0000256" key="1">
    <source>
        <dbReference type="ARBA" id="ARBA00005901"/>
    </source>
</evidence>
<dbReference type="Proteomes" id="UP000006100">
    <property type="component" value="Chromosome"/>
</dbReference>
<comment type="subunit">
    <text evidence="4">Has multiple subunits with at least A(3), B(3), C, D, E, F, H, I and proteolipid K(x).</text>
</comment>
<dbReference type="GO" id="GO:0005524">
    <property type="term" value="F:ATP binding"/>
    <property type="evidence" value="ECO:0007669"/>
    <property type="project" value="UniProtKB-UniRule"/>
</dbReference>